<evidence type="ECO:0000313" key="2">
    <source>
        <dbReference type="Proteomes" id="UP000494330"/>
    </source>
</evidence>
<gene>
    <name evidence="1" type="ORF">BPA30113_02861</name>
</gene>
<dbReference type="AlphaFoldDB" id="A0A6P2LAG5"/>
<reference evidence="1 2" key="1">
    <citation type="submission" date="2019-09" db="EMBL/GenBank/DDBJ databases">
        <authorList>
            <person name="Depoorter E."/>
        </authorList>
    </citation>
    <scope>NUCLEOTIDE SEQUENCE [LARGE SCALE GENOMIC DNA]</scope>
    <source>
        <strain evidence="1">LMG 30113</strain>
    </source>
</reference>
<proteinExistence type="predicted"/>
<protein>
    <submittedName>
        <fullName evidence="1">Uncharacterized protein</fullName>
    </submittedName>
</protein>
<dbReference type="EMBL" id="CABVQD010000008">
    <property type="protein sequence ID" value="VWB64229.1"/>
    <property type="molecule type" value="Genomic_DNA"/>
</dbReference>
<sequence length="84" mass="8369">MPIAIEPSTAVVAPLPMAICPPVTPSVPTVPPFSALVPIAMLLNVPLPAAPVFAAFPMAMVDVEPAVALAPIASALIPVAPLLA</sequence>
<accession>A0A6P2LAG5</accession>
<name>A0A6P2LAG5_9BURK</name>
<evidence type="ECO:0000313" key="1">
    <source>
        <dbReference type="EMBL" id="VWB64229.1"/>
    </source>
</evidence>
<keyword evidence="2" id="KW-1185">Reference proteome</keyword>
<organism evidence="1 2">
    <name type="scientific">Burkholderia paludis</name>
    <dbReference type="NCBI Taxonomy" id="1506587"/>
    <lineage>
        <taxon>Bacteria</taxon>
        <taxon>Pseudomonadati</taxon>
        <taxon>Pseudomonadota</taxon>
        <taxon>Betaproteobacteria</taxon>
        <taxon>Burkholderiales</taxon>
        <taxon>Burkholderiaceae</taxon>
        <taxon>Burkholderia</taxon>
        <taxon>Burkholderia cepacia complex</taxon>
    </lineage>
</organism>
<dbReference type="Proteomes" id="UP000494330">
    <property type="component" value="Unassembled WGS sequence"/>
</dbReference>